<organism evidence="1">
    <name type="scientific">Rhizophora mucronata</name>
    <name type="common">Asiatic mangrove</name>
    <dbReference type="NCBI Taxonomy" id="61149"/>
    <lineage>
        <taxon>Eukaryota</taxon>
        <taxon>Viridiplantae</taxon>
        <taxon>Streptophyta</taxon>
        <taxon>Embryophyta</taxon>
        <taxon>Tracheophyta</taxon>
        <taxon>Spermatophyta</taxon>
        <taxon>Magnoliopsida</taxon>
        <taxon>eudicotyledons</taxon>
        <taxon>Gunneridae</taxon>
        <taxon>Pentapetalae</taxon>
        <taxon>rosids</taxon>
        <taxon>fabids</taxon>
        <taxon>Malpighiales</taxon>
        <taxon>Rhizophoraceae</taxon>
        <taxon>Rhizophora</taxon>
    </lineage>
</organism>
<dbReference type="AlphaFoldDB" id="A0A2P2PVE0"/>
<name>A0A2P2PVE0_RHIMU</name>
<sequence>MLCTGNNGDVSLGRTLQVSFHAMDVGRFLHYEAALRNFLPSLWIAKNNCLASF</sequence>
<accession>A0A2P2PVE0</accession>
<reference evidence="1" key="1">
    <citation type="submission" date="2018-02" db="EMBL/GenBank/DDBJ databases">
        <title>Rhizophora mucronata_Transcriptome.</title>
        <authorList>
            <person name="Meera S.P."/>
            <person name="Sreeshan A."/>
            <person name="Augustine A."/>
        </authorList>
    </citation>
    <scope>NUCLEOTIDE SEQUENCE</scope>
    <source>
        <tissue evidence="1">Leaf</tissue>
    </source>
</reference>
<dbReference type="EMBL" id="GGEC01078224">
    <property type="protein sequence ID" value="MBX58708.1"/>
    <property type="molecule type" value="Transcribed_RNA"/>
</dbReference>
<proteinExistence type="predicted"/>
<protein>
    <submittedName>
        <fullName evidence="1">Uncharacterized protein</fullName>
    </submittedName>
</protein>
<evidence type="ECO:0000313" key="1">
    <source>
        <dbReference type="EMBL" id="MBX58708.1"/>
    </source>
</evidence>